<dbReference type="GO" id="GO:0005085">
    <property type="term" value="F:guanyl-nucleotide exchange factor activity"/>
    <property type="evidence" value="ECO:0007669"/>
    <property type="project" value="TreeGrafter"/>
</dbReference>
<dbReference type="PANTHER" id="PTHR45982">
    <property type="entry name" value="REGULATOR OF CHROMOSOME CONDENSATION"/>
    <property type="match status" value="1"/>
</dbReference>
<evidence type="ECO:0000256" key="2">
    <source>
        <dbReference type="ARBA" id="ARBA00022737"/>
    </source>
</evidence>
<dbReference type="InterPro" id="IPR051553">
    <property type="entry name" value="Ran_GTPase-activating"/>
</dbReference>
<evidence type="ECO:0000256" key="1">
    <source>
        <dbReference type="ARBA" id="ARBA00022658"/>
    </source>
</evidence>
<feature type="compositionally biased region" description="Basic and acidic residues" evidence="4">
    <location>
        <begin position="678"/>
        <end position="701"/>
    </location>
</feature>
<name>A0A7I8W226_9ANNE</name>
<keyword evidence="2" id="KW-0677">Repeat</keyword>
<protein>
    <submittedName>
        <fullName evidence="6">DgyrCDS10196</fullName>
    </submittedName>
</protein>
<evidence type="ECO:0000256" key="3">
    <source>
        <dbReference type="PROSITE-ProRule" id="PRU00235"/>
    </source>
</evidence>
<accession>A0A7I8W226</accession>
<feature type="compositionally biased region" description="Basic and acidic residues" evidence="4">
    <location>
        <begin position="661"/>
        <end position="670"/>
    </location>
</feature>
<feature type="region of interest" description="Disordered" evidence="4">
    <location>
        <begin position="366"/>
        <end position="388"/>
    </location>
</feature>
<evidence type="ECO:0000259" key="5">
    <source>
        <dbReference type="Pfam" id="PF25390"/>
    </source>
</evidence>
<dbReference type="InterPro" id="IPR009091">
    <property type="entry name" value="RCC1/BLIP-II"/>
</dbReference>
<feature type="domain" description="RCC1-like" evidence="5">
    <location>
        <begin position="31"/>
        <end position="362"/>
    </location>
</feature>
<keyword evidence="7" id="KW-1185">Reference proteome</keyword>
<feature type="compositionally biased region" description="Basic and acidic residues" evidence="4">
    <location>
        <begin position="567"/>
        <end position="577"/>
    </location>
</feature>
<gene>
    <name evidence="6" type="ORF">DGYR_LOCUS9626</name>
</gene>
<feature type="compositionally biased region" description="Basic and acidic residues" evidence="4">
    <location>
        <begin position="428"/>
        <end position="444"/>
    </location>
</feature>
<dbReference type="AlphaFoldDB" id="A0A7I8W226"/>
<feature type="repeat" description="RCC1" evidence="3">
    <location>
        <begin position="260"/>
        <end position="312"/>
    </location>
</feature>
<sequence>MADDDADIPDAGAVFTFGKTKFNDNIPGQFWIRNDKVVQVACGDEHTALVAESGRLFTFGSNSCGQLGLKQDKVEKPTPVKALKREKVTLVACGFNHTIVGTMSGRIYGLGSNNECQIAQDGETITDSKKPVHIKNLPETEYKQISVGTHHSAVLTADGDLFLWGSSSEGQLGEDTENIIEPKLFVLPTKEAIKQVSCGSYFTLVLTKSGKLYAFGENDSYQLGLGDDNNRTEPTLVQIKEPLQNIACGGNHALALTSSGEVYSWGDGRYGQLGLGTRIKDNYCPEPTKIEGIGKIDQIYCGHSHSALLTKKGVLMTFGDGRHGKLGHGEDRFVNEFHPVVVERFRNIRVEGASCGGCHTIVLGSRKEENESSEEEQQHTVRNSLDSYRENLDLSASFTARKRRQDNLSSSINNKTLPTLNNSMKPSPRFEHSQGHPTRIEPMRRNGVKAAPLLRNDMDSIHGRKERMIEKSDSDEERSKIKPKEEQIDEETEQKIDSDKDEIEDYDKRDKDNREPKAEGDSKEDSSDYGANVRKTKKFDRKKIAKKSRKDTKTSKKSDEDEEECEKEEREKEKDESSNENEDDIDRNKLKEKVDSSKKGKSERPTPVARRSHSPVIKRRNNESADDDSGSDGSEESEETTPPPRVGHRNRAEASGNSRGRTSERDEQRARPKPVARQQKEKRKESEDDSGRESEDEREQA</sequence>
<dbReference type="Pfam" id="PF25390">
    <property type="entry name" value="WD40_RLD"/>
    <property type="match status" value="1"/>
</dbReference>
<feature type="repeat" description="RCC1" evidence="3">
    <location>
        <begin position="12"/>
        <end position="53"/>
    </location>
</feature>
<proteinExistence type="predicted"/>
<keyword evidence="1" id="KW-0344">Guanine-nucleotide releasing factor</keyword>
<evidence type="ECO:0000313" key="7">
    <source>
        <dbReference type="Proteomes" id="UP000549394"/>
    </source>
</evidence>
<dbReference type="InterPro" id="IPR058923">
    <property type="entry name" value="RCC1-like_dom"/>
</dbReference>
<dbReference type="EMBL" id="CAJFCJ010000015">
    <property type="protein sequence ID" value="CAD5121712.1"/>
    <property type="molecule type" value="Genomic_DNA"/>
</dbReference>
<feature type="repeat" description="RCC1" evidence="3">
    <location>
        <begin position="159"/>
        <end position="209"/>
    </location>
</feature>
<feature type="compositionally biased region" description="Basic and acidic residues" evidence="4">
    <location>
        <begin position="506"/>
        <end position="526"/>
    </location>
</feature>
<feature type="compositionally biased region" description="Basic and acidic residues" evidence="4">
    <location>
        <begin position="586"/>
        <end position="604"/>
    </location>
</feature>
<organism evidence="6 7">
    <name type="scientific">Dimorphilus gyrociliatus</name>
    <dbReference type="NCBI Taxonomy" id="2664684"/>
    <lineage>
        <taxon>Eukaryota</taxon>
        <taxon>Metazoa</taxon>
        <taxon>Spiralia</taxon>
        <taxon>Lophotrochozoa</taxon>
        <taxon>Annelida</taxon>
        <taxon>Polychaeta</taxon>
        <taxon>Polychaeta incertae sedis</taxon>
        <taxon>Dinophilidae</taxon>
        <taxon>Dimorphilus</taxon>
    </lineage>
</organism>
<feature type="repeat" description="RCC1" evidence="3">
    <location>
        <begin position="54"/>
        <end position="104"/>
    </location>
</feature>
<comment type="caution">
    <text evidence="6">The sequence shown here is derived from an EMBL/GenBank/DDBJ whole genome shotgun (WGS) entry which is preliminary data.</text>
</comment>
<dbReference type="PROSITE" id="PS50012">
    <property type="entry name" value="RCC1_3"/>
    <property type="match status" value="7"/>
</dbReference>
<dbReference type="PROSITE" id="PS00626">
    <property type="entry name" value="RCC1_2"/>
    <property type="match status" value="3"/>
</dbReference>
<feature type="repeat" description="RCC1" evidence="3">
    <location>
        <begin position="105"/>
        <end position="158"/>
    </location>
</feature>
<evidence type="ECO:0000313" key="6">
    <source>
        <dbReference type="EMBL" id="CAD5121712.1"/>
    </source>
</evidence>
<feature type="repeat" description="RCC1" evidence="3">
    <location>
        <begin position="210"/>
        <end position="259"/>
    </location>
</feature>
<feature type="compositionally biased region" description="Acidic residues" evidence="4">
    <location>
        <begin position="624"/>
        <end position="639"/>
    </location>
</feature>
<dbReference type="OrthoDB" id="10253607at2759"/>
<dbReference type="GO" id="GO:0005737">
    <property type="term" value="C:cytoplasm"/>
    <property type="evidence" value="ECO:0007669"/>
    <property type="project" value="TreeGrafter"/>
</dbReference>
<feature type="compositionally biased region" description="Basic residues" evidence="4">
    <location>
        <begin position="534"/>
        <end position="550"/>
    </location>
</feature>
<feature type="compositionally biased region" description="Basic residues" evidence="4">
    <location>
        <begin position="610"/>
        <end position="619"/>
    </location>
</feature>
<dbReference type="PANTHER" id="PTHR45982:SF10">
    <property type="entry name" value="RETINITIS PIGMENTOSA GTPASE REGULATOR"/>
    <property type="match status" value="1"/>
</dbReference>
<evidence type="ECO:0000256" key="4">
    <source>
        <dbReference type="SAM" id="MobiDB-lite"/>
    </source>
</evidence>
<dbReference type="Proteomes" id="UP000549394">
    <property type="component" value="Unassembled WGS sequence"/>
</dbReference>
<feature type="region of interest" description="Disordered" evidence="4">
    <location>
        <begin position="400"/>
        <end position="701"/>
    </location>
</feature>
<feature type="compositionally biased region" description="Polar residues" evidence="4">
    <location>
        <begin position="407"/>
        <end position="425"/>
    </location>
</feature>
<dbReference type="Gene3D" id="2.130.10.30">
    <property type="entry name" value="Regulator of chromosome condensation 1/beta-lactamase-inhibitor protein II"/>
    <property type="match status" value="2"/>
</dbReference>
<feature type="compositionally biased region" description="Basic and acidic residues" evidence="4">
    <location>
        <begin position="456"/>
        <end position="486"/>
    </location>
</feature>
<reference evidence="6 7" key="1">
    <citation type="submission" date="2020-08" db="EMBL/GenBank/DDBJ databases">
        <authorList>
            <person name="Hejnol A."/>
        </authorList>
    </citation>
    <scope>NUCLEOTIDE SEQUENCE [LARGE SCALE GENOMIC DNA]</scope>
</reference>
<dbReference type="PRINTS" id="PR00633">
    <property type="entry name" value="RCCNDNSATION"/>
</dbReference>
<feature type="repeat" description="RCC1" evidence="3">
    <location>
        <begin position="313"/>
        <end position="366"/>
    </location>
</feature>
<dbReference type="InterPro" id="IPR000408">
    <property type="entry name" value="Reg_chr_condens"/>
</dbReference>
<dbReference type="SUPFAM" id="SSF50985">
    <property type="entry name" value="RCC1/BLIP-II"/>
    <property type="match status" value="1"/>
</dbReference>